<name>A0A443SA58_9ACAR</name>
<dbReference type="VEuPathDB" id="VectorBase:LDEU007602"/>
<evidence type="ECO:0000256" key="11">
    <source>
        <dbReference type="PROSITE-ProRule" id="PRU00221"/>
    </source>
</evidence>
<organism evidence="12 13">
    <name type="scientific">Leptotrombidium deliense</name>
    <dbReference type="NCBI Taxonomy" id="299467"/>
    <lineage>
        <taxon>Eukaryota</taxon>
        <taxon>Metazoa</taxon>
        <taxon>Ecdysozoa</taxon>
        <taxon>Arthropoda</taxon>
        <taxon>Chelicerata</taxon>
        <taxon>Arachnida</taxon>
        <taxon>Acari</taxon>
        <taxon>Acariformes</taxon>
        <taxon>Trombidiformes</taxon>
        <taxon>Prostigmata</taxon>
        <taxon>Anystina</taxon>
        <taxon>Parasitengona</taxon>
        <taxon>Trombiculoidea</taxon>
        <taxon>Trombiculidae</taxon>
        <taxon>Leptotrombidium</taxon>
    </lineage>
</organism>
<keyword evidence="9" id="KW-0677">Repeat</keyword>
<dbReference type="PANTHER" id="PTHR44111:SF1">
    <property type="entry name" value="ELONGATOR COMPLEX PROTEIN 2"/>
    <property type="match status" value="1"/>
</dbReference>
<comment type="similarity">
    <text evidence="4">Belongs to the WD repeat ELP2 family.</text>
</comment>
<evidence type="ECO:0000256" key="3">
    <source>
        <dbReference type="ARBA" id="ARBA00005043"/>
    </source>
</evidence>
<dbReference type="Proteomes" id="UP000288716">
    <property type="component" value="Unassembled WGS sequence"/>
</dbReference>
<dbReference type="OrthoDB" id="27911at2759"/>
<dbReference type="InterPro" id="IPR001680">
    <property type="entry name" value="WD40_rpt"/>
</dbReference>
<evidence type="ECO:0000256" key="4">
    <source>
        <dbReference type="ARBA" id="ARBA00005881"/>
    </source>
</evidence>
<dbReference type="InterPro" id="IPR015943">
    <property type="entry name" value="WD40/YVTN_repeat-like_dom_sf"/>
</dbReference>
<keyword evidence="7 11" id="KW-0853">WD repeat</keyword>
<dbReference type="STRING" id="299467.A0A443SA58"/>
<keyword evidence="10" id="KW-0539">Nucleus</keyword>
<sequence length="588" mass="67323">DNRKNWCTKHVVLLLAASDSCIHVQSFGESKTLNKLCKLAGHEDWVRSVDYTFFEDSLFIASGAQDNFIRVWKLTETDESKSSFYERYFSLEDKLIMYTTETVLIGHEEWVYSVKWIQTKNTLRILSSSMDKAMVLWEKPKEHSELWIEKMRVGEVGGNSLGFLGSSSSNDGSVIVGHSFNGALHLWTYEESSDSWKPGVIVGGHFGEVKDIVWEPFGRYLLSCSFDETSRLHSFWSENNSWHEINRPQIHGYEINCISMINPYMFVSGADEKVLRVFRATKCFVKSIEHISKYEVESGDQLAEFATVPALGLSNKAVFDEKIETDSFFKAVVLEKPPTEDNLLQNTLWPEIQKLYGHVYEVFAVAVSTKLGVIASASKATKQEYASIILWDIKNNFKQINQLCFHQLTVTQIRFSPNDEYLLTVSRDRTWCLYDCSDREFNRVAFSDKKTGVHSRIIWDAAWTPDTKYFVTVSRDKKAICWSLEGKSKELTVKPCSEYSASDSITSVDIDSKIRSVCDNSYLIALGLENGQVNLFQWTLSKGWNILQTHHLTISRIRFAPNASDNETKFATCSSDRMVRVFKICFNQ</sequence>
<keyword evidence="6" id="KW-0963">Cytoplasm</keyword>
<comment type="pathway">
    <text evidence="3">tRNA modification; 5-methoxycarbonylmethyl-2-thiouridine-tRNA biosynthesis.</text>
</comment>
<feature type="repeat" description="WD" evidence="11">
    <location>
        <begin position="104"/>
        <end position="138"/>
    </location>
</feature>
<comment type="caution">
    <text evidence="12">The sequence shown here is derived from an EMBL/GenBank/DDBJ whole genome shotgun (WGS) entry which is preliminary data.</text>
</comment>
<feature type="non-terminal residue" evidence="12">
    <location>
        <position position="588"/>
    </location>
</feature>
<keyword evidence="8" id="KW-0819">tRNA processing</keyword>
<dbReference type="InterPro" id="IPR036322">
    <property type="entry name" value="WD40_repeat_dom_sf"/>
</dbReference>
<evidence type="ECO:0000256" key="2">
    <source>
        <dbReference type="ARBA" id="ARBA00004496"/>
    </source>
</evidence>
<proteinExistence type="inferred from homology"/>
<dbReference type="AlphaFoldDB" id="A0A443SA58"/>
<dbReference type="GO" id="GO:0005737">
    <property type="term" value="C:cytoplasm"/>
    <property type="evidence" value="ECO:0007669"/>
    <property type="project" value="UniProtKB-SubCell"/>
</dbReference>
<evidence type="ECO:0000256" key="9">
    <source>
        <dbReference type="ARBA" id="ARBA00022737"/>
    </source>
</evidence>
<dbReference type="Gene3D" id="2.130.10.10">
    <property type="entry name" value="YVTN repeat-like/Quinoprotein amine dehydrogenase"/>
    <property type="match status" value="3"/>
</dbReference>
<evidence type="ECO:0000313" key="12">
    <source>
        <dbReference type="EMBL" id="RWS24438.1"/>
    </source>
</evidence>
<evidence type="ECO:0000256" key="5">
    <source>
        <dbReference type="ARBA" id="ARBA00020267"/>
    </source>
</evidence>
<dbReference type="GO" id="GO:0002098">
    <property type="term" value="P:tRNA wobble uridine modification"/>
    <property type="evidence" value="ECO:0007669"/>
    <property type="project" value="InterPro"/>
</dbReference>
<dbReference type="GO" id="GO:0033588">
    <property type="term" value="C:elongator holoenzyme complex"/>
    <property type="evidence" value="ECO:0007669"/>
    <property type="project" value="InterPro"/>
</dbReference>
<reference evidence="12 13" key="1">
    <citation type="journal article" date="2018" name="Gigascience">
        <title>Genomes of trombidid mites reveal novel predicted allergens and laterally-transferred genes associated with secondary metabolism.</title>
        <authorList>
            <person name="Dong X."/>
            <person name="Chaisiri K."/>
            <person name="Xia D."/>
            <person name="Armstrong S.D."/>
            <person name="Fang Y."/>
            <person name="Donnelly M.J."/>
            <person name="Kadowaki T."/>
            <person name="McGarry J.W."/>
            <person name="Darby A.C."/>
            <person name="Makepeace B.L."/>
        </authorList>
    </citation>
    <scope>NUCLEOTIDE SEQUENCE [LARGE SCALE GENOMIC DNA]</scope>
    <source>
        <strain evidence="12">UoL-UT</strain>
    </source>
</reference>
<dbReference type="GO" id="GO:0005634">
    <property type="term" value="C:nucleus"/>
    <property type="evidence" value="ECO:0007669"/>
    <property type="project" value="UniProtKB-SubCell"/>
</dbReference>
<feature type="repeat" description="WD" evidence="11">
    <location>
        <begin position="451"/>
        <end position="492"/>
    </location>
</feature>
<accession>A0A443SA58</accession>
<dbReference type="PANTHER" id="PTHR44111">
    <property type="entry name" value="ELONGATOR COMPLEX PROTEIN 2"/>
    <property type="match status" value="1"/>
</dbReference>
<dbReference type="SUPFAM" id="SSF50978">
    <property type="entry name" value="WD40 repeat-like"/>
    <property type="match status" value="3"/>
</dbReference>
<feature type="non-terminal residue" evidence="12">
    <location>
        <position position="1"/>
    </location>
</feature>
<dbReference type="UniPathway" id="UPA00988"/>
<evidence type="ECO:0000313" key="13">
    <source>
        <dbReference type="Proteomes" id="UP000288716"/>
    </source>
</evidence>
<dbReference type="Pfam" id="PF00400">
    <property type="entry name" value="WD40"/>
    <property type="match status" value="5"/>
</dbReference>
<dbReference type="FunFam" id="2.130.10.10:FF:000400">
    <property type="entry name" value="Elongator acetyltransferase complex subunit 2"/>
    <property type="match status" value="1"/>
</dbReference>
<feature type="repeat" description="WD" evidence="11">
    <location>
        <begin position="39"/>
        <end position="82"/>
    </location>
</feature>
<comment type="subcellular location">
    <subcellularLocation>
        <location evidence="2">Cytoplasm</location>
    </subcellularLocation>
    <subcellularLocation>
        <location evidence="1">Nucleus</location>
    </subcellularLocation>
</comment>
<evidence type="ECO:0000256" key="10">
    <source>
        <dbReference type="ARBA" id="ARBA00023242"/>
    </source>
</evidence>
<keyword evidence="13" id="KW-1185">Reference proteome</keyword>
<evidence type="ECO:0000256" key="7">
    <source>
        <dbReference type="ARBA" id="ARBA00022574"/>
    </source>
</evidence>
<evidence type="ECO:0000256" key="8">
    <source>
        <dbReference type="ARBA" id="ARBA00022694"/>
    </source>
</evidence>
<dbReference type="SMART" id="SM00320">
    <property type="entry name" value="WD40"/>
    <property type="match status" value="9"/>
</dbReference>
<dbReference type="InterPro" id="IPR037289">
    <property type="entry name" value="Elp2"/>
</dbReference>
<protein>
    <recommendedName>
        <fullName evidence="5">Elongator complex protein 2</fullName>
    </recommendedName>
</protein>
<gene>
    <name evidence="12" type="ORF">B4U80_10947</name>
</gene>
<evidence type="ECO:0000256" key="1">
    <source>
        <dbReference type="ARBA" id="ARBA00004123"/>
    </source>
</evidence>
<dbReference type="PROSITE" id="PS50082">
    <property type="entry name" value="WD_REPEATS_2"/>
    <property type="match status" value="3"/>
</dbReference>
<evidence type="ECO:0000256" key="6">
    <source>
        <dbReference type="ARBA" id="ARBA00022490"/>
    </source>
</evidence>
<dbReference type="EMBL" id="NCKV01004878">
    <property type="protein sequence ID" value="RWS24438.1"/>
    <property type="molecule type" value="Genomic_DNA"/>
</dbReference>
<dbReference type="PROSITE" id="PS50294">
    <property type="entry name" value="WD_REPEATS_REGION"/>
    <property type="match status" value="1"/>
</dbReference>